<reference evidence="1 2" key="1">
    <citation type="submission" date="2017-05" db="EMBL/GenBank/DDBJ databases">
        <title>Genome of assembly of the Bengalese finch, Lonchura striata domestica.</title>
        <authorList>
            <person name="Colquitt B.M."/>
            <person name="Brainard M.S."/>
        </authorList>
    </citation>
    <scope>NUCLEOTIDE SEQUENCE [LARGE SCALE GENOMIC DNA]</scope>
    <source>
        <strain evidence="1">White83orange57</strain>
    </source>
</reference>
<dbReference type="Proteomes" id="UP000197619">
    <property type="component" value="Unassembled WGS sequence"/>
</dbReference>
<gene>
    <name evidence="1" type="ORF">RLOC_00015030</name>
</gene>
<accession>A0A218V468</accession>
<dbReference type="AlphaFoldDB" id="A0A218V468"/>
<keyword evidence="2" id="KW-1185">Reference proteome</keyword>
<name>A0A218V468_9PASE</name>
<evidence type="ECO:0000313" key="2">
    <source>
        <dbReference type="Proteomes" id="UP000197619"/>
    </source>
</evidence>
<sequence>MCQWRTLCSKPSPGLWYITRVQAPSFGGMTPGTMFSCLSTGTESASQRMPQEMCLSSS</sequence>
<protein>
    <submittedName>
        <fullName evidence="1">Uncharacterized protein</fullName>
    </submittedName>
</protein>
<organism evidence="1 2">
    <name type="scientific">Lonchura striata</name>
    <name type="common">white-rumped munia</name>
    <dbReference type="NCBI Taxonomy" id="40157"/>
    <lineage>
        <taxon>Eukaryota</taxon>
        <taxon>Metazoa</taxon>
        <taxon>Chordata</taxon>
        <taxon>Craniata</taxon>
        <taxon>Vertebrata</taxon>
        <taxon>Euteleostomi</taxon>
        <taxon>Archelosauria</taxon>
        <taxon>Archosauria</taxon>
        <taxon>Dinosauria</taxon>
        <taxon>Saurischia</taxon>
        <taxon>Theropoda</taxon>
        <taxon>Coelurosauria</taxon>
        <taxon>Aves</taxon>
        <taxon>Neognathae</taxon>
        <taxon>Neoaves</taxon>
        <taxon>Telluraves</taxon>
        <taxon>Australaves</taxon>
        <taxon>Passeriformes</taxon>
        <taxon>Passeroidea</taxon>
        <taxon>Estrildidae</taxon>
        <taxon>Estrildinae</taxon>
        <taxon>Lonchura</taxon>
    </lineage>
</organism>
<dbReference type="EMBL" id="MUZQ01000059">
    <property type="protein sequence ID" value="OWK60520.1"/>
    <property type="molecule type" value="Genomic_DNA"/>
</dbReference>
<proteinExistence type="predicted"/>
<evidence type="ECO:0000313" key="1">
    <source>
        <dbReference type="EMBL" id="OWK60520.1"/>
    </source>
</evidence>
<comment type="caution">
    <text evidence="1">The sequence shown here is derived from an EMBL/GenBank/DDBJ whole genome shotgun (WGS) entry which is preliminary data.</text>
</comment>